<feature type="coiled-coil region" evidence="1">
    <location>
        <begin position="62"/>
        <end position="96"/>
    </location>
</feature>
<dbReference type="InterPro" id="IPR036291">
    <property type="entry name" value="NAD(P)-bd_dom_sf"/>
</dbReference>
<keyword evidence="1" id="KW-0175">Coiled coil</keyword>
<evidence type="ECO:0000256" key="1">
    <source>
        <dbReference type="SAM" id="Coils"/>
    </source>
</evidence>
<organism evidence="2">
    <name type="scientific">Proboscia inermis</name>
    <dbReference type="NCBI Taxonomy" id="420281"/>
    <lineage>
        <taxon>Eukaryota</taxon>
        <taxon>Sar</taxon>
        <taxon>Stramenopiles</taxon>
        <taxon>Ochrophyta</taxon>
        <taxon>Bacillariophyta</taxon>
        <taxon>Coscinodiscophyceae</taxon>
        <taxon>Rhizosoleniophycidae</taxon>
        <taxon>Rhizosoleniales</taxon>
        <taxon>Rhizosoleniaceae</taxon>
        <taxon>Proboscia</taxon>
    </lineage>
</organism>
<dbReference type="Gene3D" id="3.40.50.720">
    <property type="entry name" value="NAD(P)-binding Rossmann-like Domain"/>
    <property type="match status" value="1"/>
</dbReference>
<name>A0A7S0GK74_9STRA</name>
<dbReference type="AlphaFoldDB" id="A0A7S0GK74"/>
<reference evidence="2" key="1">
    <citation type="submission" date="2021-01" db="EMBL/GenBank/DDBJ databases">
        <authorList>
            <person name="Corre E."/>
            <person name="Pelletier E."/>
            <person name="Niang G."/>
            <person name="Scheremetjew M."/>
            <person name="Finn R."/>
            <person name="Kale V."/>
            <person name="Holt S."/>
            <person name="Cochrane G."/>
            <person name="Meng A."/>
            <person name="Brown T."/>
            <person name="Cohen L."/>
        </authorList>
    </citation>
    <scope>NUCLEOTIDE SEQUENCE</scope>
    <source>
        <strain evidence="2">CCAP1064/1</strain>
    </source>
</reference>
<sequence>MMKKRRNKRSSTKTYFCTPSVLIALSLLSTLGTHAFSRVSSLLNPTLKANVGLHSSYRSSLFKATEGNTNENEDEAEKLKQKAKDLRQQILDMERKLGDRAPRSIEQPPVPEEEEEKEVEMTLKNKSVLVIGANGRVGSKVCRYLLRNFPQTNVVAAVHTVGENSSRGYGRLSYEVGAEDGQGYIGAAWSEDREAYYEYTDDMKDYNLQNLRVVEVELLDPAQCVTITEDIDSVVWCATDFNGNTPRSISSLDAAFLFRAILNPVKGRVEVEGLRNILGGLKKGKTNSRWESERSGDSVEPRVNKSDPISFVHLSVAEDALPDFETTMGRFKDIKRQGDDMVMSEFPSLTYSVLQMSRYEDNFVDESLAIKMDNGDIETSQEDKSRRRINRRDAARAVADALVDRSLVGKKVEVWTELRG</sequence>
<protein>
    <submittedName>
        <fullName evidence="2">Uncharacterized protein</fullName>
    </submittedName>
</protein>
<dbReference type="SUPFAM" id="SSF51735">
    <property type="entry name" value="NAD(P)-binding Rossmann-fold domains"/>
    <property type="match status" value="1"/>
</dbReference>
<evidence type="ECO:0000313" key="2">
    <source>
        <dbReference type="EMBL" id="CAD8421547.1"/>
    </source>
</evidence>
<accession>A0A7S0GK74</accession>
<proteinExistence type="predicted"/>
<dbReference type="EMBL" id="HBEL01037959">
    <property type="protein sequence ID" value="CAD8421547.1"/>
    <property type="molecule type" value="Transcribed_RNA"/>
</dbReference>
<gene>
    <name evidence="2" type="ORF">PINE0816_LOCUS17701</name>
</gene>